<feature type="region of interest" description="Disordered" evidence="1">
    <location>
        <begin position="1"/>
        <end position="244"/>
    </location>
</feature>
<feature type="compositionally biased region" description="Polar residues" evidence="1">
    <location>
        <begin position="133"/>
        <end position="147"/>
    </location>
</feature>
<feature type="non-terminal residue" evidence="2">
    <location>
        <position position="651"/>
    </location>
</feature>
<feature type="region of interest" description="Disordered" evidence="1">
    <location>
        <begin position="297"/>
        <end position="316"/>
    </location>
</feature>
<feature type="compositionally biased region" description="Low complexity" evidence="1">
    <location>
        <begin position="229"/>
        <end position="243"/>
    </location>
</feature>
<keyword evidence="3" id="KW-1185">Reference proteome</keyword>
<sequence>MSNQKSGNRRNANRNAKRAARRKLETLPEIPASDLEEPQQQTVVPVAAKPTAEAKAQDKQAVAGNNGADGGSVDRHEERAADTRSNRSGSTGAGNSEQSQQPADTEHAQRPRSRTASPWRGRGRGVSSIFARPSNQRPPTARQNSAGRTPGDASGGGSSRGSSSGLQSMDSPVKGAVVNANGPNSAGLISERNAGGIEGASQAVASAGHRRRGHTLDPEQLAIRRLSPPRGAADPGAAQARDANTVEGRNVQSATTSHFNVAVSNATLSTHYQRQISPRGYPTKLTKMDSTSSTATAATVEIDESPLLGQDVERSATIPRGQLSRMLYKEVPGDYDNDSPSRPFSPDMQTAAASRGSPSAGTGAPPLHPQSSNIIGRQNRGGSGSEPRFGDFKGALTRQQSIQNVFGYKPRHSASEQANANAYANSDQLLDMSFSGPVEIPGAQDRSGGVLAAQRRHGQQKNTYGLTRPERSSGDDSGEIVPAVGVLRRMASKDTLTSTQQAKAAIQQQQPAVPHALTKGTWFYTPPGVRTEQDGSNTTAQRLQLHQPTPRLARVPTLPLHNELVGADYQHPARHPEAAAGNGIMLQRRDSSMADRSHSSDQAHYFHANSGVTQSTSRDSGLSAVSHFGVPMGAGDLPAHVTETDGRYRHV</sequence>
<feature type="region of interest" description="Disordered" evidence="1">
    <location>
        <begin position="331"/>
        <end position="392"/>
    </location>
</feature>
<organism evidence="2 3">
    <name type="scientific">Coemansia guatemalensis</name>
    <dbReference type="NCBI Taxonomy" id="2761395"/>
    <lineage>
        <taxon>Eukaryota</taxon>
        <taxon>Fungi</taxon>
        <taxon>Fungi incertae sedis</taxon>
        <taxon>Zoopagomycota</taxon>
        <taxon>Kickxellomycotina</taxon>
        <taxon>Kickxellomycetes</taxon>
        <taxon>Kickxellales</taxon>
        <taxon>Kickxellaceae</taxon>
        <taxon>Coemansia</taxon>
    </lineage>
</organism>
<evidence type="ECO:0000313" key="3">
    <source>
        <dbReference type="Proteomes" id="UP001140094"/>
    </source>
</evidence>
<feature type="compositionally biased region" description="Basic and acidic residues" evidence="1">
    <location>
        <begin position="72"/>
        <end position="85"/>
    </location>
</feature>
<feature type="compositionally biased region" description="Basic residues" evidence="1">
    <location>
        <begin position="7"/>
        <end position="21"/>
    </location>
</feature>
<comment type="caution">
    <text evidence="2">The sequence shown here is derived from an EMBL/GenBank/DDBJ whole genome shotgun (WGS) entry which is preliminary data.</text>
</comment>
<evidence type="ECO:0000313" key="2">
    <source>
        <dbReference type="EMBL" id="KAJ2798682.1"/>
    </source>
</evidence>
<accession>A0A9W8HVN6</accession>
<dbReference type="EMBL" id="JANBUO010001342">
    <property type="protein sequence ID" value="KAJ2798682.1"/>
    <property type="molecule type" value="Genomic_DNA"/>
</dbReference>
<dbReference type="OrthoDB" id="60955at2759"/>
<dbReference type="AlphaFoldDB" id="A0A9W8HVN6"/>
<proteinExistence type="predicted"/>
<feature type="compositionally biased region" description="Polar residues" evidence="1">
    <location>
        <begin position="338"/>
        <end position="360"/>
    </location>
</feature>
<feature type="region of interest" description="Disordered" evidence="1">
    <location>
        <begin position="435"/>
        <end position="478"/>
    </location>
</feature>
<gene>
    <name evidence="2" type="ORF">H4R20_004732</name>
</gene>
<dbReference type="Proteomes" id="UP001140094">
    <property type="component" value="Unassembled WGS sequence"/>
</dbReference>
<feature type="compositionally biased region" description="Polar residues" evidence="1">
    <location>
        <begin position="86"/>
        <end position="103"/>
    </location>
</feature>
<evidence type="ECO:0000256" key="1">
    <source>
        <dbReference type="SAM" id="MobiDB-lite"/>
    </source>
</evidence>
<reference evidence="2" key="1">
    <citation type="submission" date="2022-07" db="EMBL/GenBank/DDBJ databases">
        <title>Phylogenomic reconstructions and comparative analyses of Kickxellomycotina fungi.</title>
        <authorList>
            <person name="Reynolds N.K."/>
            <person name="Stajich J.E."/>
            <person name="Barry K."/>
            <person name="Grigoriev I.V."/>
            <person name="Crous P."/>
            <person name="Smith M.E."/>
        </authorList>
    </citation>
    <scope>NUCLEOTIDE SEQUENCE</scope>
    <source>
        <strain evidence="2">NRRL 1565</strain>
    </source>
</reference>
<protein>
    <submittedName>
        <fullName evidence="2">Uncharacterized protein</fullName>
    </submittedName>
</protein>
<name>A0A9W8HVN6_9FUNG</name>